<keyword evidence="3" id="KW-1185">Reference proteome</keyword>
<dbReference type="InterPro" id="IPR010321">
    <property type="entry name" value="DUF922"/>
</dbReference>
<dbReference type="AlphaFoldDB" id="A0A4P6V3S3"/>
<sequence length="205" mass="22667">MTRTLPSLVAALAALLVLSLPKESLSKDAAARDWTATVKTVHYGIDGGDGLALYRSIGENGPTVGIRRAIARTDWELLWHRDYVRQGNACRLTGVRPFLTITYTLPRPRAPLDGALAARWQTFIDGIVVHEKVHGALIRQLTDDILAKTAELVVENDPGCERTRAEVQRRALAAHARYKDANRRFEASEMAEGGNIHRLILGLVR</sequence>
<evidence type="ECO:0000256" key="1">
    <source>
        <dbReference type="SAM" id="SignalP"/>
    </source>
</evidence>
<reference evidence="2 3" key="1">
    <citation type="journal article" date="2017" name="Int. J. Syst. Evol. Microbiol.">
        <title>Roseitalea porphyridii gen. nov., sp. nov., isolated from a red alga, and reclassification of Hoeflea suaedae Chung et al. 2013 as Pseudohoeflea suaedae gen. nov., comb. nov.</title>
        <authorList>
            <person name="Hyeon J.W."/>
            <person name="Jeong S.E."/>
            <person name="Baek K."/>
            <person name="Jeon C.O."/>
        </authorList>
    </citation>
    <scope>NUCLEOTIDE SEQUENCE [LARGE SCALE GENOMIC DNA]</scope>
    <source>
        <strain evidence="2 3">MA7-20</strain>
    </source>
</reference>
<gene>
    <name evidence="2" type="ORF">E0E05_13625</name>
</gene>
<dbReference type="EMBL" id="CP036532">
    <property type="protein sequence ID" value="QBK31553.1"/>
    <property type="molecule type" value="Genomic_DNA"/>
</dbReference>
<dbReference type="Proteomes" id="UP000293719">
    <property type="component" value="Chromosome"/>
</dbReference>
<dbReference type="OrthoDB" id="7906163at2"/>
<protein>
    <submittedName>
        <fullName evidence="2">DUF922 domain-containing protein</fullName>
    </submittedName>
</protein>
<feature type="signal peptide" evidence="1">
    <location>
        <begin position="1"/>
        <end position="26"/>
    </location>
</feature>
<dbReference type="KEGG" id="rpod:E0E05_13625"/>
<feature type="chain" id="PRO_5020845857" evidence="1">
    <location>
        <begin position="27"/>
        <end position="205"/>
    </location>
</feature>
<name>A0A4P6V3S3_9HYPH</name>
<organism evidence="2 3">
    <name type="scientific">Roseitalea porphyridii</name>
    <dbReference type="NCBI Taxonomy" id="1852022"/>
    <lineage>
        <taxon>Bacteria</taxon>
        <taxon>Pseudomonadati</taxon>
        <taxon>Pseudomonadota</taxon>
        <taxon>Alphaproteobacteria</taxon>
        <taxon>Hyphomicrobiales</taxon>
        <taxon>Ahrensiaceae</taxon>
        <taxon>Roseitalea</taxon>
    </lineage>
</organism>
<dbReference type="PIRSF" id="PIRSF010521">
    <property type="entry name" value="DUF922_bac"/>
    <property type="match status" value="1"/>
</dbReference>
<proteinExistence type="predicted"/>
<evidence type="ECO:0000313" key="3">
    <source>
        <dbReference type="Proteomes" id="UP000293719"/>
    </source>
</evidence>
<evidence type="ECO:0000313" key="2">
    <source>
        <dbReference type="EMBL" id="QBK31553.1"/>
    </source>
</evidence>
<keyword evidence="1" id="KW-0732">Signal</keyword>
<dbReference type="GeneID" id="90768343"/>
<dbReference type="Pfam" id="PF06037">
    <property type="entry name" value="DUF922"/>
    <property type="match status" value="1"/>
</dbReference>
<accession>A0A4P6V3S3</accession>
<dbReference type="RefSeq" id="WP_131617213.1">
    <property type="nucleotide sequence ID" value="NZ_CP036532.1"/>
</dbReference>